<dbReference type="GO" id="GO:0005886">
    <property type="term" value="C:plasma membrane"/>
    <property type="evidence" value="ECO:0007669"/>
    <property type="project" value="UniProtKB-SubCell"/>
</dbReference>
<organism evidence="7 8">
    <name type="scientific">Desulfoferula mesophila</name>
    <dbReference type="NCBI Taxonomy" id="3058419"/>
    <lineage>
        <taxon>Bacteria</taxon>
        <taxon>Pseudomonadati</taxon>
        <taxon>Thermodesulfobacteriota</taxon>
        <taxon>Desulfarculia</taxon>
        <taxon>Desulfarculales</taxon>
        <taxon>Desulfarculaceae</taxon>
        <taxon>Desulfoferula</taxon>
    </lineage>
</organism>
<dbReference type="CDD" id="cd06581">
    <property type="entry name" value="TM_PBP1_LivM_like"/>
    <property type="match status" value="1"/>
</dbReference>
<gene>
    <name evidence="7" type="ORF">FAK_07140</name>
</gene>
<keyword evidence="2" id="KW-1003">Cell membrane</keyword>
<feature type="transmembrane region" description="Helical" evidence="6">
    <location>
        <begin position="183"/>
        <end position="201"/>
    </location>
</feature>
<dbReference type="PANTHER" id="PTHR30482">
    <property type="entry name" value="HIGH-AFFINITY BRANCHED-CHAIN AMINO ACID TRANSPORT SYSTEM PERMEASE"/>
    <property type="match status" value="1"/>
</dbReference>
<evidence type="ECO:0000256" key="4">
    <source>
        <dbReference type="ARBA" id="ARBA00022989"/>
    </source>
</evidence>
<dbReference type="KEGG" id="dmp:FAK_07140"/>
<keyword evidence="5 6" id="KW-0472">Membrane</keyword>
<feature type="transmembrane region" description="Helical" evidence="6">
    <location>
        <begin position="84"/>
        <end position="105"/>
    </location>
</feature>
<evidence type="ECO:0000256" key="1">
    <source>
        <dbReference type="ARBA" id="ARBA00004651"/>
    </source>
</evidence>
<dbReference type="GO" id="GO:0015658">
    <property type="term" value="F:branched-chain amino acid transmembrane transporter activity"/>
    <property type="evidence" value="ECO:0007669"/>
    <property type="project" value="InterPro"/>
</dbReference>
<protein>
    <submittedName>
        <fullName evidence="7">ABC transporter</fullName>
    </submittedName>
</protein>
<evidence type="ECO:0000256" key="6">
    <source>
        <dbReference type="SAM" id="Phobius"/>
    </source>
</evidence>
<dbReference type="AlphaFoldDB" id="A0AAU9EV58"/>
<feature type="transmembrane region" description="Helical" evidence="6">
    <location>
        <begin position="303"/>
        <end position="320"/>
    </location>
</feature>
<name>A0AAU9EV58_9BACT</name>
<evidence type="ECO:0000256" key="3">
    <source>
        <dbReference type="ARBA" id="ARBA00022692"/>
    </source>
</evidence>
<dbReference type="Pfam" id="PF02653">
    <property type="entry name" value="BPD_transp_2"/>
    <property type="match status" value="1"/>
</dbReference>
<feature type="transmembrane region" description="Helical" evidence="6">
    <location>
        <begin position="140"/>
        <end position="158"/>
    </location>
</feature>
<evidence type="ECO:0000256" key="2">
    <source>
        <dbReference type="ARBA" id="ARBA00022475"/>
    </source>
</evidence>
<evidence type="ECO:0000256" key="5">
    <source>
        <dbReference type="ARBA" id="ARBA00023136"/>
    </source>
</evidence>
<reference evidence="8" key="1">
    <citation type="journal article" date="2023" name="Arch. Microbiol.">
        <title>Desulfoferula mesophilus gen. nov. sp. nov., a mesophilic sulfate-reducing bacterium isolated from a brackish lake sediment.</title>
        <authorList>
            <person name="Watanabe T."/>
            <person name="Yabe T."/>
            <person name="Tsuji J.M."/>
            <person name="Fukui M."/>
        </authorList>
    </citation>
    <scope>NUCLEOTIDE SEQUENCE [LARGE SCALE GENOMIC DNA]</scope>
    <source>
        <strain evidence="8">12FAK</strain>
    </source>
</reference>
<evidence type="ECO:0000313" key="7">
    <source>
        <dbReference type="EMBL" id="BEQ13648.1"/>
    </source>
</evidence>
<keyword evidence="8" id="KW-1185">Reference proteome</keyword>
<feature type="transmembrane region" description="Helical" evidence="6">
    <location>
        <begin position="232"/>
        <end position="254"/>
    </location>
</feature>
<keyword evidence="3 6" id="KW-0812">Transmembrane</keyword>
<proteinExistence type="predicted"/>
<accession>A0AAU9EV58</accession>
<sequence length="340" mass="36850">MAKAQESRRKERLDRGVKVRSDGVYAVASWREMAFLLGPRLLLIVGLLVMPLVLMPSPYWQKVLTIICIYSLLAIGFDFLAHYVGLVSLGGALYIGVGAYISALLNTEMGLPIWATIPLATVLGGGVCTVLLWPCLPLRGVYFAIVSLMFPLLAARLIEAFDVFGGTDGIMGLDGFPNRWSEMYVLIICLLLVLFALRRLVNEDVGLVFRGVKDNDQAVKASGIDITTYKALGVFIASSLGCLGGASLAHIYMWAGISQFALDFSIIPIAATVVGGGGTLAGPVIGCLILVPISELLRDFGTLRVAVYALILMGFIVFKSEGLMSYGSRKYNQFEHWVEI</sequence>
<feature type="transmembrane region" description="Helical" evidence="6">
    <location>
        <begin position="266"/>
        <end position="291"/>
    </location>
</feature>
<dbReference type="Proteomes" id="UP001366166">
    <property type="component" value="Chromosome"/>
</dbReference>
<evidence type="ECO:0000313" key="8">
    <source>
        <dbReference type="Proteomes" id="UP001366166"/>
    </source>
</evidence>
<dbReference type="RefSeq" id="WP_338605400.1">
    <property type="nucleotide sequence ID" value="NZ_AP028679.1"/>
</dbReference>
<dbReference type="InterPro" id="IPR043428">
    <property type="entry name" value="LivM-like"/>
</dbReference>
<feature type="transmembrane region" description="Helical" evidence="6">
    <location>
        <begin position="34"/>
        <end position="53"/>
    </location>
</feature>
<feature type="transmembrane region" description="Helical" evidence="6">
    <location>
        <begin position="111"/>
        <end position="133"/>
    </location>
</feature>
<dbReference type="EMBL" id="AP028679">
    <property type="protein sequence ID" value="BEQ13648.1"/>
    <property type="molecule type" value="Genomic_DNA"/>
</dbReference>
<feature type="transmembrane region" description="Helical" evidence="6">
    <location>
        <begin position="59"/>
        <end position="77"/>
    </location>
</feature>
<dbReference type="PANTHER" id="PTHR30482:SF10">
    <property type="entry name" value="HIGH-AFFINITY BRANCHED-CHAIN AMINO ACID TRANSPORT PROTEIN BRAE"/>
    <property type="match status" value="1"/>
</dbReference>
<comment type="subcellular location">
    <subcellularLocation>
        <location evidence="1">Cell membrane</location>
        <topology evidence="1">Multi-pass membrane protein</topology>
    </subcellularLocation>
</comment>
<keyword evidence="4 6" id="KW-1133">Transmembrane helix</keyword>
<dbReference type="InterPro" id="IPR001851">
    <property type="entry name" value="ABC_transp_permease"/>
</dbReference>